<dbReference type="EMBL" id="CAOJ01015157">
    <property type="protein sequence ID" value="CCO35844.1"/>
    <property type="molecule type" value="Genomic_DNA"/>
</dbReference>
<dbReference type="AlphaFoldDB" id="M5C916"/>
<comment type="caution">
    <text evidence="1">The sequence shown here is derived from an EMBL/GenBank/DDBJ whole genome shotgun (WGS) entry which is preliminary data.</text>
</comment>
<dbReference type="InterPro" id="IPR036396">
    <property type="entry name" value="Cyt_P450_sf"/>
</dbReference>
<gene>
    <name evidence="1" type="ORF">BN14_09964</name>
</gene>
<dbReference type="Gene3D" id="1.10.630.10">
    <property type="entry name" value="Cytochrome P450"/>
    <property type="match status" value="1"/>
</dbReference>
<name>M5C916_THACB</name>
<dbReference type="GO" id="GO:0004497">
    <property type="term" value="F:monooxygenase activity"/>
    <property type="evidence" value="ECO:0007669"/>
    <property type="project" value="InterPro"/>
</dbReference>
<accession>M5C916</accession>
<reference evidence="1 2" key="1">
    <citation type="journal article" date="2013" name="J. Biotechnol.">
        <title>Establishment and interpretation of the genome sequence of the phytopathogenic fungus Rhizoctonia solani AG1-IB isolate 7/3/14.</title>
        <authorList>
            <person name="Wibberg D.W."/>
            <person name="Jelonek L.J."/>
            <person name="Rupp O.R."/>
            <person name="Hennig M.H."/>
            <person name="Eikmeyer F.E."/>
            <person name="Goesmann A.G."/>
            <person name="Hartmann A.H."/>
            <person name="Borriss R.B."/>
            <person name="Grosch R.G."/>
            <person name="Puehler A.P."/>
            <person name="Schlueter A.S."/>
        </authorList>
    </citation>
    <scope>NUCLEOTIDE SEQUENCE [LARGE SCALE GENOMIC DNA]</scope>
    <source>
        <strain evidence="2">AG1-IB / isolate 7/3/14</strain>
    </source>
</reference>
<organism evidence="1 2">
    <name type="scientific">Thanatephorus cucumeris (strain AG1-IB / isolate 7/3/14)</name>
    <name type="common">Lettuce bottom rot fungus</name>
    <name type="synonym">Rhizoctonia solani</name>
    <dbReference type="NCBI Taxonomy" id="1108050"/>
    <lineage>
        <taxon>Eukaryota</taxon>
        <taxon>Fungi</taxon>
        <taxon>Dikarya</taxon>
        <taxon>Basidiomycota</taxon>
        <taxon>Agaricomycotina</taxon>
        <taxon>Agaricomycetes</taxon>
        <taxon>Cantharellales</taxon>
        <taxon>Ceratobasidiaceae</taxon>
        <taxon>Rhizoctonia</taxon>
        <taxon>Rhizoctonia solani AG-1</taxon>
    </lineage>
</organism>
<protein>
    <recommendedName>
        <fullName evidence="3">Cytochrome P450 domain-containing protein</fullName>
    </recommendedName>
</protein>
<evidence type="ECO:0000313" key="1">
    <source>
        <dbReference type="EMBL" id="CCO35844.1"/>
    </source>
</evidence>
<dbReference type="Proteomes" id="UP000012065">
    <property type="component" value="Unassembled WGS sequence"/>
</dbReference>
<evidence type="ECO:0008006" key="3">
    <source>
        <dbReference type="Google" id="ProtNLM"/>
    </source>
</evidence>
<dbReference type="HOGENOM" id="CLU_2672839_0_0_1"/>
<sequence>MQRVLSTADIESEIAQMVGTAVLQFAYGYEVADAEDPMVEIAKAGMRGFSDALMPADFLVNIIPWLDNESAPRKK</sequence>
<proteinExistence type="predicted"/>
<dbReference type="GO" id="GO:0016705">
    <property type="term" value="F:oxidoreductase activity, acting on paired donors, with incorporation or reduction of molecular oxygen"/>
    <property type="evidence" value="ECO:0007669"/>
    <property type="project" value="InterPro"/>
</dbReference>
<dbReference type="GO" id="GO:0005506">
    <property type="term" value="F:iron ion binding"/>
    <property type="evidence" value="ECO:0007669"/>
    <property type="project" value="InterPro"/>
</dbReference>
<evidence type="ECO:0000313" key="2">
    <source>
        <dbReference type="Proteomes" id="UP000012065"/>
    </source>
</evidence>
<dbReference type="GO" id="GO:0020037">
    <property type="term" value="F:heme binding"/>
    <property type="evidence" value="ECO:0007669"/>
    <property type="project" value="InterPro"/>
</dbReference>